<sequence length="292" mass="29349">MSPPRLAALSALAMLAFACNSLLCRLALTQTGIDAASFAVTRLVSGAAVLWLIVRLRQSARAGGNWRSATALFAYAATFSYAYATLTAATGALLLFSAVQATMIGYGLWQGERLRPGQLAGVALAVGGLAVLLAPGLAAPPAGGALLMVAAGAAWGIYSLRGRGVVDPLGVTAGNFGRAAWLALALVLGALAAGSARWDGPGLGYGVLSGALASGMGYIIWYAALPALRATSAAIMQLSVPVLTALGGALLLQEALTPRFVLSSLAILGGIALVVRHQAQPAPPPASHGPAR</sequence>
<feature type="transmembrane region" description="Helical" evidence="5">
    <location>
        <begin position="233"/>
        <end position="252"/>
    </location>
</feature>
<feature type="transmembrane region" description="Helical" evidence="5">
    <location>
        <begin position="35"/>
        <end position="54"/>
    </location>
</feature>
<feature type="transmembrane region" description="Helical" evidence="5">
    <location>
        <begin position="179"/>
        <end position="196"/>
    </location>
</feature>
<accession>A0A1G9TFU5</accession>
<dbReference type="Proteomes" id="UP000198552">
    <property type="component" value="Unassembled WGS sequence"/>
</dbReference>
<dbReference type="GO" id="GO:0016020">
    <property type="term" value="C:membrane"/>
    <property type="evidence" value="ECO:0007669"/>
    <property type="project" value="UniProtKB-SubCell"/>
</dbReference>
<dbReference type="SUPFAM" id="SSF103481">
    <property type="entry name" value="Multidrug resistance efflux transporter EmrE"/>
    <property type="match status" value="2"/>
</dbReference>
<feature type="transmembrane region" description="Helical" evidence="5">
    <location>
        <begin position="116"/>
        <end position="134"/>
    </location>
</feature>
<comment type="subcellular location">
    <subcellularLocation>
        <location evidence="1">Membrane</location>
        <topology evidence="1">Multi-pass membrane protein</topology>
    </subcellularLocation>
</comment>
<evidence type="ECO:0000256" key="6">
    <source>
        <dbReference type="SAM" id="SignalP"/>
    </source>
</evidence>
<evidence type="ECO:0000313" key="9">
    <source>
        <dbReference type="Proteomes" id="UP000198552"/>
    </source>
</evidence>
<keyword evidence="4 5" id="KW-0472">Membrane</keyword>
<dbReference type="EMBL" id="FNHP01000006">
    <property type="protein sequence ID" value="SDM46482.1"/>
    <property type="molecule type" value="Genomic_DNA"/>
</dbReference>
<feature type="transmembrane region" description="Helical" evidence="5">
    <location>
        <begin position="258"/>
        <end position="275"/>
    </location>
</feature>
<evidence type="ECO:0000256" key="2">
    <source>
        <dbReference type="ARBA" id="ARBA00022692"/>
    </source>
</evidence>
<dbReference type="PROSITE" id="PS51257">
    <property type="entry name" value="PROKAR_LIPOPROTEIN"/>
    <property type="match status" value="1"/>
</dbReference>
<dbReference type="InterPro" id="IPR050638">
    <property type="entry name" value="AA-Vitamin_Transporters"/>
</dbReference>
<feature type="signal peptide" evidence="6">
    <location>
        <begin position="1"/>
        <end position="18"/>
    </location>
</feature>
<proteinExistence type="predicted"/>
<dbReference type="InterPro" id="IPR037185">
    <property type="entry name" value="EmrE-like"/>
</dbReference>
<dbReference type="PANTHER" id="PTHR32322:SF9">
    <property type="entry name" value="AMINO-ACID METABOLITE EFFLUX PUMP-RELATED"/>
    <property type="match status" value="1"/>
</dbReference>
<protein>
    <submittedName>
        <fullName evidence="8">EamA-like transporter family protein</fullName>
    </submittedName>
</protein>
<keyword evidence="3 5" id="KW-1133">Transmembrane helix</keyword>
<evidence type="ECO:0000256" key="3">
    <source>
        <dbReference type="ARBA" id="ARBA00022989"/>
    </source>
</evidence>
<gene>
    <name evidence="8" type="ORF">SAMN05428957_106100</name>
</gene>
<feature type="transmembrane region" description="Helical" evidence="5">
    <location>
        <begin position="202"/>
        <end position="221"/>
    </location>
</feature>
<dbReference type="STRING" id="1527607.SAMN05428957_106100"/>
<evidence type="ECO:0000256" key="4">
    <source>
        <dbReference type="ARBA" id="ARBA00023136"/>
    </source>
</evidence>
<feature type="domain" description="EamA" evidence="7">
    <location>
        <begin position="144"/>
        <end position="275"/>
    </location>
</feature>
<keyword evidence="9" id="KW-1185">Reference proteome</keyword>
<evidence type="ECO:0000313" key="8">
    <source>
        <dbReference type="EMBL" id="SDM46482.1"/>
    </source>
</evidence>
<dbReference type="AlphaFoldDB" id="A0A1G9TFU5"/>
<dbReference type="Pfam" id="PF00892">
    <property type="entry name" value="EamA"/>
    <property type="match status" value="1"/>
</dbReference>
<evidence type="ECO:0000256" key="1">
    <source>
        <dbReference type="ARBA" id="ARBA00004141"/>
    </source>
</evidence>
<feature type="transmembrane region" description="Helical" evidence="5">
    <location>
        <begin position="140"/>
        <end position="158"/>
    </location>
</feature>
<name>A0A1G9TFU5_9BURK</name>
<dbReference type="OrthoDB" id="321830at2"/>
<dbReference type="PANTHER" id="PTHR32322">
    <property type="entry name" value="INNER MEMBRANE TRANSPORTER"/>
    <property type="match status" value="1"/>
</dbReference>
<keyword evidence="6" id="KW-0732">Signal</keyword>
<dbReference type="RefSeq" id="WP_091570136.1">
    <property type="nucleotide sequence ID" value="NZ_FNHP01000006.1"/>
</dbReference>
<reference evidence="9" key="1">
    <citation type="submission" date="2016-10" db="EMBL/GenBank/DDBJ databases">
        <authorList>
            <person name="Varghese N."/>
            <person name="Submissions S."/>
        </authorList>
    </citation>
    <scope>NUCLEOTIDE SEQUENCE [LARGE SCALE GENOMIC DNA]</scope>
    <source>
        <strain evidence="9">EPL6</strain>
    </source>
</reference>
<organism evidence="8 9">
    <name type="scientific">Oryzisolibacter propanilivorax</name>
    <dbReference type="NCBI Taxonomy" id="1527607"/>
    <lineage>
        <taxon>Bacteria</taxon>
        <taxon>Pseudomonadati</taxon>
        <taxon>Pseudomonadota</taxon>
        <taxon>Betaproteobacteria</taxon>
        <taxon>Burkholderiales</taxon>
        <taxon>Comamonadaceae</taxon>
        <taxon>Oryzisolibacter</taxon>
    </lineage>
</organism>
<feature type="chain" id="PRO_5011793277" evidence="6">
    <location>
        <begin position="19"/>
        <end position="292"/>
    </location>
</feature>
<evidence type="ECO:0000256" key="5">
    <source>
        <dbReference type="SAM" id="Phobius"/>
    </source>
</evidence>
<dbReference type="InterPro" id="IPR000620">
    <property type="entry name" value="EamA_dom"/>
</dbReference>
<evidence type="ECO:0000259" key="7">
    <source>
        <dbReference type="Pfam" id="PF00892"/>
    </source>
</evidence>
<keyword evidence="2 5" id="KW-0812">Transmembrane</keyword>